<feature type="domain" description="F-box" evidence="1">
    <location>
        <begin position="8"/>
        <end position="46"/>
    </location>
</feature>
<keyword evidence="3" id="KW-1185">Reference proteome</keyword>
<dbReference type="PANTHER" id="PTHR13318">
    <property type="entry name" value="PARTNER OF PAIRED, ISOFORM B-RELATED"/>
    <property type="match status" value="1"/>
</dbReference>
<dbReference type="EMBL" id="OZ037944">
    <property type="protein sequence ID" value="CAL1694608.1"/>
    <property type="molecule type" value="Genomic_DNA"/>
</dbReference>
<sequence>MTSLINERLPEELLADILLRWSFIDEDGAWMASAVCKHWRRVILSCPQAWAKVSLTFKPEVAKVPEEWCIEEDDLDRAASPREKQRPLARWLQRSAGVPLFLRIHVEVLAPGLYDKMANLLPHIMSHLDRVVELEINSDSSIFTSSILVLFSSHLFRLRRISLHFVRSRRLVILLPEGEDFGLPDFWTLFSACRELHAITVRGCGLPVPANPTPIPQQLTYLDIQQVAPDHQGIMCLPLLCKNLTVLHIHSISPFCSDTPPNMRISLPNLTTLSLLNMGTSDLAYLLRDIDAPRLSRLSLSGFGESEWRVEIEEGAKTYELFAGMGEAFEAFIMRCPEIRELHISDTLFPDRHLLAVLQHLNNLRELHLQRTFVGAPALRALTRVHPAEEVAGKKILCPQLWRLKFVHCDFVSAEYLARLVQSRNSISSATSPIRKLTLNYCRSILEKDAQTIRNASSSAMNIRFKAAAIVNVEEDAHEVEIEEGNQGLPLPPRVTFANFIEQFIE</sequence>
<dbReference type="SUPFAM" id="SSF52047">
    <property type="entry name" value="RNI-like"/>
    <property type="match status" value="1"/>
</dbReference>
<gene>
    <name evidence="2" type="ORF">GFSPODELE1_LOCUS390</name>
</gene>
<reference evidence="3" key="1">
    <citation type="submission" date="2024-04" db="EMBL/GenBank/DDBJ databases">
        <authorList>
            <person name="Shaw F."/>
            <person name="Minotto A."/>
        </authorList>
    </citation>
    <scope>NUCLEOTIDE SEQUENCE [LARGE SCALE GENOMIC DNA]</scope>
</reference>
<dbReference type="InterPro" id="IPR036047">
    <property type="entry name" value="F-box-like_dom_sf"/>
</dbReference>
<dbReference type="InterPro" id="IPR001810">
    <property type="entry name" value="F-box_dom"/>
</dbReference>
<dbReference type="Gene3D" id="3.80.10.10">
    <property type="entry name" value="Ribonuclease Inhibitor"/>
    <property type="match status" value="1"/>
</dbReference>
<evidence type="ECO:0000259" key="1">
    <source>
        <dbReference type="Pfam" id="PF00646"/>
    </source>
</evidence>
<evidence type="ECO:0000313" key="2">
    <source>
        <dbReference type="EMBL" id="CAL1694608.1"/>
    </source>
</evidence>
<evidence type="ECO:0000313" key="3">
    <source>
        <dbReference type="Proteomes" id="UP001497453"/>
    </source>
</evidence>
<organism evidence="2 3">
    <name type="scientific">Somion occarium</name>
    <dbReference type="NCBI Taxonomy" id="3059160"/>
    <lineage>
        <taxon>Eukaryota</taxon>
        <taxon>Fungi</taxon>
        <taxon>Dikarya</taxon>
        <taxon>Basidiomycota</taxon>
        <taxon>Agaricomycotina</taxon>
        <taxon>Agaricomycetes</taxon>
        <taxon>Polyporales</taxon>
        <taxon>Cerrenaceae</taxon>
        <taxon>Somion</taxon>
    </lineage>
</organism>
<name>A0ABP1CG21_9APHY</name>
<dbReference type="PANTHER" id="PTHR13318:SF95">
    <property type="entry name" value="F-BOX PROTEIN YLR352W"/>
    <property type="match status" value="1"/>
</dbReference>
<dbReference type="Pfam" id="PF00646">
    <property type="entry name" value="F-box"/>
    <property type="match status" value="1"/>
</dbReference>
<dbReference type="Proteomes" id="UP001497453">
    <property type="component" value="Chromosome 1"/>
</dbReference>
<dbReference type="Gene3D" id="1.20.1280.50">
    <property type="match status" value="1"/>
</dbReference>
<proteinExistence type="predicted"/>
<dbReference type="InterPro" id="IPR032675">
    <property type="entry name" value="LRR_dom_sf"/>
</dbReference>
<dbReference type="SUPFAM" id="SSF81383">
    <property type="entry name" value="F-box domain"/>
    <property type="match status" value="1"/>
</dbReference>
<accession>A0ABP1CG21</accession>
<protein>
    <recommendedName>
        <fullName evidence="1">F-box domain-containing protein</fullName>
    </recommendedName>
</protein>